<keyword evidence="4 6" id="KW-1133">Transmembrane helix</keyword>
<dbReference type="EMBL" id="SDAM02002884">
    <property type="protein sequence ID" value="KAH6820967.1"/>
    <property type="molecule type" value="Genomic_DNA"/>
</dbReference>
<proteinExistence type="inferred from homology"/>
<name>A0AAD4ISZ9_PERFH</name>
<feature type="transmembrane region" description="Helical" evidence="6">
    <location>
        <begin position="381"/>
        <end position="401"/>
    </location>
</feature>
<dbReference type="Pfam" id="PF01925">
    <property type="entry name" value="TauE"/>
    <property type="match status" value="2"/>
</dbReference>
<evidence type="ECO:0000256" key="6">
    <source>
        <dbReference type="SAM" id="Phobius"/>
    </source>
</evidence>
<feature type="transmembrane region" description="Helical" evidence="6">
    <location>
        <begin position="184"/>
        <end position="203"/>
    </location>
</feature>
<evidence type="ECO:0000256" key="5">
    <source>
        <dbReference type="ARBA" id="ARBA00023136"/>
    </source>
</evidence>
<evidence type="ECO:0000256" key="3">
    <source>
        <dbReference type="ARBA" id="ARBA00022692"/>
    </source>
</evidence>
<dbReference type="PANTHER" id="PTHR14255">
    <property type="entry name" value="CEREBLON"/>
    <property type="match status" value="1"/>
</dbReference>
<sequence>MAEIGAECKKGLRGKAVILIALLVLACGIASAQEDIEQVVYKRNGATEFSESDHFTRIISFLKQTKQMLSKPVWPEMEFDWRIVVGTVIGFFGAALGSVGGVGGGGIFVPMLTLIIGFDPKSSTAISKCMIAGAALATVYYNIKLRHPSLDLPMIDYDLALLFQPMLILGISIGVFFNVIFAEWMVTVLLIVLFIATATKAFFKGVETWKKETIMKKEAARRFGSDYNGSEEAPYKPLPTGPANETRVNLNGQNPSEVSIINNVRWKKLGVLFAVWLVIISLHVSRDFMAVCSVEFWIVTLLQIPVTVGVAGYQSVCLYKGWSVIESKGVPGINWTVYQLILCCICAMLAGVVGGLLGLGGGFILGPLFLELGVPPQVSTATTTLVLAFSASMSVIQYYLLGRFPPVYAFYFVVVATFAALVGQHLVRKIVGLLGRASLIIFILAFTIFVSAISLGWVGIANIIGNVDDEYYMWFYNFCEYKP</sequence>
<feature type="transmembrane region" description="Helical" evidence="6">
    <location>
        <begin position="336"/>
        <end position="369"/>
    </location>
</feature>
<dbReference type="GO" id="GO:0016567">
    <property type="term" value="P:protein ubiquitination"/>
    <property type="evidence" value="ECO:0007669"/>
    <property type="project" value="TreeGrafter"/>
</dbReference>
<reference evidence="8 9" key="1">
    <citation type="journal article" date="2021" name="Nat. Commun.">
        <title>Incipient diploidization of the medicinal plant Perilla within 10,000 years.</title>
        <authorList>
            <person name="Zhang Y."/>
            <person name="Shen Q."/>
            <person name="Leng L."/>
            <person name="Zhang D."/>
            <person name="Chen S."/>
            <person name="Shi Y."/>
            <person name="Ning Z."/>
            <person name="Chen S."/>
        </authorList>
    </citation>
    <scope>NUCLEOTIDE SEQUENCE [LARGE SCALE GENOMIC DNA]</scope>
    <source>
        <strain evidence="9">cv. PC099</strain>
    </source>
</reference>
<keyword evidence="7" id="KW-0732">Signal</keyword>
<comment type="subcellular location">
    <subcellularLocation>
        <location evidence="1">Membrane</location>
        <topology evidence="1">Multi-pass membrane protein</topology>
    </subcellularLocation>
</comment>
<dbReference type="InterPro" id="IPR002781">
    <property type="entry name" value="TM_pro_TauE-like"/>
</dbReference>
<evidence type="ECO:0000256" key="4">
    <source>
        <dbReference type="ARBA" id="ARBA00022989"/>
    </source>
</evidence>
<feature type="transmembrane region" description="Helical" evidence="6">
    <location>
        <begin position="155"/>
        <end position="177"/>
    </location>
</feature>
<dbReference type="GO" id="GO:0016020">
    <property type="term" value="C:membrane"/>
    <property type="evidence" value="ECO:0007669"/>
    <property type="project" value="UniProtKB-SubCell"/>
</dbReference>
<comment type="caution">
    <text evidence="8">The sequence shown here is derived from an EMBL/GenBank/DDBJ whole genome shotgun (WGS) entry which is preliminary data.</text>
</comment>
<organism evidence="8 9">
    <name type="scientific">Perilla frutescens var. hirtella</name>
    <name type="common">Perilla citriodora</name>
    <name type="synonym">Perilla setoyensis</name>
    <dbReference type="NCBI Taxonomy" id="608512"/>
    <lineage>
        <taxon>Eukaryota</taxon>
        <taxon>Viridiplantae</taxon>
        <taxon>Streptophyta</taxon>
        <taxon>Embryophyta</taxon>
        <taxon>Tracheophyta</taxon>
        <taxon>Spermatophyta</taxon>
        <taxon>Magnoliopsida</taxon>
        <taxon>eudicotyledons</taxon>
        <taxon>Gunneridae</taxon>
        <taxon>Pentapetalae</taxon>
        <taxon>asterids</taxon>
        <taxon>lamiids</taxon>
        <taxon>Lamiales</taxon>
        <taxon>Lamiaceae</taxon>
        <taxon>Nepetoideae</taxon>
        <taxon>Elsholtzieae</taxon>
        <taxon>Perilla</taxon>
    </lineage>
</organism>
<evidence type="ECO:0000256" key="2">
    <source>
        <dbReference type="ARBA" id="ARBA00009142"/>
    </source>
</evidence>
<keyword evidence="9" id="KW-1185">Reference proteome</keyword>
<feature type="transmembrane region" description="Helical" evidence="6">
    <location>
        <begin position="407"/>
        <end position="427"/>
    </location>
</feature>
<feature type="signal peptide" evidence="7">
    <location>
        <begin position="1"/>
        <end position="32"/>
    </location>
</feature>
<dbReference type="Proteomes" id="UP001190926">
    <property type="component" value="Unassembled WGS sequence"/>
</dbReference>
<evidence type="ECO:0000313" key="8">
    <source>
        <dbReference type="EMBL" id="KAH6820967.1"/>
    </source>
</evidence>
<keyword evidence="3 6" id="KW-0812">Transmembrane</keyword>
<dbReference type="AlphaFoldDB" id="A0AAD4ISZ9"/>
<feature type="transmembrane region" description="Helical" evidence="6">
    <location>
        <begin position="439"/>
        <end position="464"/>
    </location>
</feature>
<evidence type="ECO:0000256" key="7">
    <source>
        <dbReference type="SAM" id="SignalP"/>
    </source>
</evidence>
<evidence type="ECO:0000256" key="1">
    <source>
        <dbReference type="ARBA" id="ARBA00004141"/>
    </source>
</evidence>
<protein>
    <submittedName>
        <fullName evidence="8">Sulfite exporter TauE/SafE family protein</fullName>
    </submittedName>
</protein>
<dbReference type="PANTHER" id="PTHR14255:SF48">
    <property type="entry name" value="SULFITE EXPORTER TAUE_SAFE FAMILY PROTEIN 3-LIKE"/>
    <property type="match status" value="1"/>
</dbReference>
<feature type="transmembrane region" description="Helical" evidence="6">
    <location>
        <begin position="296"/>
        <end position="316"/>
    </location>
</feature>
<keyword evidence="5 6" id="KW-0472">Membrane</keyword>
<comment type="similarity">
    <text evidence="2">Belongs to the 4-toluene sulfonate uptake permease (TSUP) (TC 2.A.102) family.</text>
</comment>
<gene>
    <name evidence="8" type="ORF">C2S53_018422</name>
</gene>
<feature type="transmembrane region" description="Helical" evidence="6">
    <location>
        <begin position="125"/>
        <end position="143"/>
    </location>
</feature>
<dbReference type="GO" id="GO:0031464">
    <property type="term" value="C:Cul4A-RING E3 ubiquitin ligase complex"/>
    <property type="evidence" value="ECO:0007669"/>
    <property type="project" value="TreeGrafter"/>
</dbReference>
<feature type="transmembrane region" description="Helical" evidence="6">
    <location>
        <begin position="83"/>
        <end position="113"/>
    </location>
</feature>
<feature type="transmembrane region" description="Helical" evidence="6">
    <location>
        <begin position="266"/>
        <end position="284"/>
    </location>
</feature>
<accession>A0AAD4ISZ9</accession>
<feature type="chain" id="PRO_5041993937" evidence="7">
    <location>
        <begin position="33"/>
        <end position="483"/>
    </location>
</feature>
<evidence type="ECO:0000313" key="9">
    <source>
        <dbReference type="Proteomes" id="UP001190926"/>
    </source>
</evidence>